<dbReference type="EMBL" id="CP036261">
    <property type="protein sequence ID" value="QDS88961.1"/>
    <property type="molecule type" value="Genomic_DNA"/>
</dbReference>
<evidence type="ECO:0008006" key="3">
    <source>
        <dbReference type="Google" id="ProtNLM"/>
    </source>
</evidence>
<name>A0A517M257_9BACT</name>
<dbReference type="Proteomes" id="UP000319557">
    <property type="component" value="Chromosome"/>
</dbReference>
<reference evidence="1 2" key="1">
    <citation type="submission" date="2019-02" db="EMBL/GenBank/DDBJ databases">
        <title>Deep-cultivation of Planctomycetes and their phenomic and genomic characterization uncovers novel biology.</title>
        <authorList>
            <person name="Wiegand S."/>
            <person name="Jogler M."/>
            <person name="Boedeker C."/>
            <person name="Pinto D."/>
            <person name="Vollmers J."/>
            <person name="Rivas-Marin E."/>
            <person name="Kohn T."/>
            <person name="Peeters S.H."/>
            <person name="Heuer A."/>
            <person name="Rast P."/>
            <person name="Oberbeckmann S."/>
            <person name="Bunk B."/>
            <person name="Jeske O."/>
            <person name="Meyerdierks A."/>
            <person name="Storesund J.E."/>
            <person name="Kallscheuer N."/>
            <person name="Luecker S."/>
            <person name="Lage O.M."/>
            <person name="Pohl T."/>
            <person name="Merkel B.J."/>
            <person name="Hornburger P."/>
            <person name="Mueller R.-W."/>
            <person name="Bruemmer F."/>
            <person name="Labrenz M."/>
            <person name="Spormann A.M."/>
            <person name="Op den Camp H."/>
            <person name="Overmann J."/>
            <person name="Amann R."/>
            <person name="Jetten M.S.M."/>
            <person name="Mascher T."/>
            <person name="Medema M.H."/>
            <person name="Devos D.P."/>
            <person name="Kaster A.-K."/>
            <person name="Ovreas L."/>
            <person name="Rohde M."/>
            <person name="Galperin M.Y."/>
            <person name="Jogler C."/>
        </authorList>
    </citation>
    <scope>NUCLEOTIDE SEQUENCE [LARGE SCALE GENOMIC DNA]</scope>
    <source>
        <strain evidence="1 2">EC9</strain>
    </source>
</reference>
<sequence length="413" mass="46681">MSSIRSCVATPPNLPTMEIKMHRTITRFVLPVGLLGLVILAAIAQPPGFDREISEAFRGIFPGAKPEPGLFPIESTGVSTRPVMEAADAFLGTLSEPQRARTTFPVDDIEWRKWANQHSYKRQGVSFEEMNETQRTAAFDMLQAGLSAKGLKKTQDIMKLNETLAELSGKFDEYGQWLYYITIMGEPSQTQPWGWQLDGHHLVINYFVLGDQVVMSPVFMGSEPIRADSGKFKGTVVMQDEQDKGYTFMQSLDPQQRTEAVLSSQKGGTNNLAEAFHDNIDLDYAGIPGKKLNEKQRQLLLELIAEYVGNMADGHAKVKMSEVEKHLDRTCFAWIGETDPEGVFYYRVHSPVILIEFDHQRRIAPQRGRIPVREHIHTVVRTPNGNDYGKDLLRQHYEKHDHSHPHEPAKPTK</sequence>
<organism evidence="1 2">
    <name type="scientific">Rosistilla ulvae</name>
    <dbReference type="NCBI Taxonomy" id="1930277"/>
    <lineage>
        <taxon>Bacteria</taxon>
        <taxon>Pseudomonadati</taxon>
        <taxon>Planctomycetota</taxon>
        <taxon>Planctomycetia</taxon>
        <taxon>Pirellulales</taxon>
        <taxon>Pirellulaceae</taxon>
        <taxon>Rosistilla</taxon>
    </lineage>
</organism>
<evidence type="ECO:0000313" key="1">
    <source>
        <dbReference type="EMBL" id="QDS88961.1"/>
    </source>
</evidence>
<accession>A0A517M257</accession>
<dbReference type="AlphaFoldDB" id="A0A517M257"/>
<dbReference type="InterPro" id="IPR021889">
    <property type="entry name" value="DUF3500"/>
</dbReference>
<dbReference type="PANTHER" id="PTHR37489">
    <property type="entry name" value="DUF3500 DOMAIN-CONTAINING PROTEIN"/>
    <property type="match status" value="1"/>
</dbReference>
<keyword evidence="2" id="KW-1185">Reference proteome</keyword>
<proteinExistence type="predicted"/>
<evidence type="ECO:0000313" key="2">
    <source>
        <dbReference type="Proteomes" id="UP000319557"/>
    </source>
</evidence>
<dbReference type="Pfam" id="PF12006">
    <property type="entry name" value="DUF3500"/>
    <property type="match status" value="1"/>
</dbReference>
<protein>
    <recommendedName>
        <fullName evidence="3">DUF3500 domain-containing protein</fullName>
    </recommendedName>
</protein>
<dbReference type="KEGG" id="ruv:EC9_31570"/>
<gene>
    <name evidence="1" type="ORF">EC9_31570</name>
</gene>
<dbReference type="PANTHER" id="PTHR37489:SF1">
    <property type="entry name" value="DUF3500 DOMAIN-CONTAINING PROTEIN"/>
    <property type="match status" value="1"/>
</dbReference>